<gene>
    <name evidence="1" type="ORF">Hamer_G018414</name>
</gene>
<comment type="caution">
    <text evidence="1">The sequence shown here is derived from an EMBL/GenBank/DDBJ whole genome shotgun (WGS) entry which is preliminary data.</text>
</comment>
<dbReference type="EMBL" id="JAHLQT010021080">
    <property type="protein sequence ID" value="KAG7167984.1"/>
    <property type="molecule type" value="Genomic_DNA"/>
</dbReference>
<proteinExistence type="predicted"/>
<dbReference type="Proteomes" id="UP000747542">
    <property type="component" value="Unassembled WGS sequence"/>
</dbReference>
<evidence type="ECO:0000313" key="1">
    <source>
        <dbReference type="EMBL" id="KAG7167984.1"/>
    </source>
</evidence>
<dbReference type="AlphaFoldDB" id="A0A8J5K5P0"/>
<name>A0A8J5K5P0_HOMAM</name>
<keyword evidence="2" id="KW-1185">Reference proteome</keyword>
<accession>A0A8J5K5P0</accession>
<organism evidence="1 2">
    <name type="scientific">Homarus americanus</name>
    <name type="common">American lobster</name>
    <dbReference type="NCBI Taxonomy" id="6706"/>
    <lineage>
        <taxon>Eukaryota</taxon>
        <taxon>Metazoa</taxon>
        <taxon>Ecdysozoa</taxon>
        <taxon>Arthropoda</taxon>
        <taxon>Crustacea</taxon>
        <taxon>Multicrustacea</taxon>
        <taxon>Malacostraca</taxon>
        <taxon>Eumalacostraca</taxon>
        <taxon>Eucarida</taxon>
        <taxon>Decapoda</taxon>
        <taxon>Pleocyemata</taxon>
        <taxon>Astacidea</taxon>
        <taxon>Nephropoidea</taxon>
        <taxon>Nephropidae</taxon>
        <taxon>Homarus</taxon>
    </lineage>
</organism>
<protein>
    <submittedName>
        <fullName evidence="1">Uncharacterized protein</fullName>
    </submittedName>
</protein>
<reference evidence="1" key="1">
    <citation type="journal article" date="2021" name="Sci. Adv.">
        <title>The American lobster genome reveals insights on longevity, neural, and immune adaptations.</title>
        <authorList>
            <person name="Polinski J.M."/>
            <person name="Zimin A.V."/>
            <person name="Clark K.F."/>
            <person name="Kohn A.B."/>
            <person name="Sadowski N."/>
            <person name="Timp W."/>
            <person name="Ptitsyn A."/>
            <person name="Khanna P."/>
            <person name="Romanova D.Y."/>
            <person name="Williams P."/>
            <person name="Greenwood S.J."/>
            <person name="Moroz L.L."/>
            <person name="Walt D.R."/>
            <person name="Bodnar A.G."/>
        </authorList>
    </citation>
    <scope>NUCLEOTIDE SEQUENCE</scope>
    <source>
        <strain evidence="1">GMGI-L3</strain>
    </source>
</reference>
<sequence>MDITTEDKWDLIEALYQYGTDVETLKKALPGWSKSHLLATVNRYRIRARKVVTDVEEEEPGEEPPLKRWIDMTAKLHQLQGSTNQIKKRRGRKPRNRVHGDHMSLMSKVVMMILVLQVMMYAACFEEHYQGSGPEDPNYSEIYRYLAQLLEGKEPTQLSPGSAAKMLQMLDRLKQVVTDNNSQSHLYHLHFFPLPSSASKNYMANASAGGPVATSSSDNAEVSVCPLFEDTEEEVDDADLMPGDPYYEVKREKVMKKLESTQLESAAKLACIPGANPLEFQTRHMVKPAIYTVNTTHTEVIKESN</sequence>
<evidence type="ECO:0000313" key="2">
    <source>
        <dbReference type="Proteomes" id="UP000747542"/>
    </source>
</evidence>